<feature type="region of interest" description="Disordered" evidence="2">
    <location>
        <begin position="1"/>
        <end position="36"/>
    </location>
</feature>
<evidence type="ECO:0000256" key="2">
    <source>
        <dbReference type="SAM" id="MobiDB-lite"/>
    </source>
</evidence>
<dbReference type="Pfam" id="PF00071">
    <property type="entry name" value="Ras"/>
    <property type="match status" value="1"/>
</dbReference>
<dbReference type="EMBL" id="GG678316">
    <property type="protein sequence ID" value="EER09416.1"/>
    <property type="molecule type" value="Genomic_DNA"/>
</dbReference>
<dbReference type="Proteomes" id="UP000007800">
    <property type="component" value="Unassembled WGS sequence"/>
</dbReference>
<protein>
    <submittedName>
        <fullName evidence="3">GTP-binding protein YPT52, putative</fullName>
    </submittedName>
</protein>
<feature type="region of interest" description="Disordered" evidence="2">
    <location>
        <begin position="223"/>
        <end position="264"/>
    </location>
</feature>
<dbReference type="OMA" id="HRFVKDR"/>
<evidence type="ECO:0000256" key="1">
    <source>
        <dbReference type="ARBA" id="ARBA00022741"/>
    </source>
</evidence>
<dbReference type="SMART" id="SM00175">
    <property type="entry name" value="RAB"/>
    <property type="match status" value="1"/>
</dbReference>
<proteinExistence type="predicted"/>
<feature type="compositionally biased region" description="Basic residues" evidence="2">
    <location>
        <begin position="228"/>
        <end position="249"/>
    </location>
</feature>
<dbReference type="PANTHER" id="PTHR47978">
    <property type="match status" value="1"/>
</dbReference>
<dbReference type="InterPro" id="IPR001806">
    <property type="entry name" value="Small_GTPase"/>
</dbReference>
<dbReference type="PROSITE" id="PS51419">
    <property type="entry name" value="RAB"/>
    <property type="match status" value="1"/>
</dbReference>
<dbReference type="PRINTS" id="PR00449">
    <property type="entry name" value="RASTRNSFRMNG"/>
</dbReference>
<organism evidence="4">
    <name type="scientific">Perkinsus marinus (strain ATCC 50983 / TXsc)</name>
    <dbReference type="NCBI Taxonomy" id="423536"/>
    <lineage>
        <taxon>Eukaryota</taxon>
        <taxon>Sar</taxon>
        <taxon>Alveolata</taxon>
        <taxon>Perkinsozoa</taxon>
        <taxon>Perkinsea</taxon>
        <taxon>Perkinsida</taxon>
        <taxon>Perkinsidae</taxon>
        <taxon>Perkinsus</taxon>
    </lineage>
</organism>
<dbReference type="GO" id="GO:0005525">
    <property type="term" value="F:GTP binding"/>
    <property type="evidence" value="ECO:0007669"/>
    <property type="project" value="InterPro"/>
</dbReference>
<evidence type="ECO:0000313" key="3">
    <source>
        <dbReference type="EMBL" id="EER09416.1"/>
    </source>
</evidence>
<name>C5L1I9_PERM5</name>
<keyword evidence="1" id="KW-0547">Nucleotide-binding</keyword>
<dbReference type="GO" id="GO:0003924">
    <property type="term" value="F:GTPase activity"/>
    <property type="evidence" value="ECO:0007669"/>
    <property type="project" value="InterPro"/>
</dbReference>
<dbReference type="SUPFAM" id="SSF52540">
    <property type="entry name" value="P-loop containing nucleoside triphosphate hydrolases"/>
    <property type="match status" value="1"/>
</dbReference>
<dbReference type="GeneID" id="9052297"/>
<dbReference type="InterPro" id="IPR027417">
    <property type="entry name" value="P-loop_NTPase"/>
</dbReference>
<feature type="compositionally biased region" description="Low complexity" evidence="2">
    <location>
        <begin position="16"/>
        <end position="34"/>
    </location>
</feature>
<dbReference type="OrthoDB" id="5976022at2759"/>
<keyword evidence="4" id="KW-1185">Reference proteome</keyword>
<feature type="compositionally biased region" description="Polar residues" evidence="2">
    <location>
        <begin position="1"/>
        <end position="15"/>
    </location>
</feature>
<reference evidence="3 4" key="1">
    <citation type="submission" date="2008-07" db="EMBL/GenBank/DDBJ databases">
        <authorList>
            <person name="El-Sayed N."/>
            <person name="Caler E."/>
            <person name="Inman J."/>
            <person name="Amedeo P."/>
            <person name="Hass B."/>
            <person name="Wortman J."/>
        </authorList>
    </citation>
    <scope>NUCLEOTIDE SEQUENCE [LARGE SCALE GENOMIC DNA]</scope>
    <source>
        <strain evidence="4">ATCC 50983 / TXsc</strain>
    </source>
</reference>
<evidence type="ECO:0000313" key="4">
    <source>
        <dbReference type="Proteomes" id="UP000007800"/>
    </source>
</evidence>
<sequence length="264" mass="28896">MSSTSPRGSPHESTPSAAVDLSSSTESSSDSEPSGQTNLSEYKIVVIGTPSAGKNCLVHRFVKDRCICDDDDTEQHAVGVTFMRKMVPVPPGVHIMLKVCVINFEDNLLSMIPHVLHEASGAVIVYDQNCCEMESNYTSVHKMLDLIHTNEPNIPVAFAGNKSDLCDHTPDDGPALFTSFATSGISLTSMNPILGFYPTSAQTGDGVWDVFLAVAETAYRKCPDGMKSRKQRRSSSKSHRASRHRKRKSPSFSKALRSLSKHWH</sequence>
<accession>C5L1I9</accession>
<gene>
    <name evidence="3" type="ORF">Pmar_PMAR025971</name>
</gene>
<dbReference type="AlphaFoldDB" id="C5L1I9"/>
<dbReference type="Gene3D" id="3.40.50.300">
    <property type="entry name" value="P-loop containing nucleotide triphosphate hydrolases"/>
    <property type="match status" value="1"/>
</dbReference>
<dbReference type="RefSeq" id="XP_002777600.1">
    <property type="nucleotide sequence ID" value="XM_002777554.1"/>
</dbReference>
<dbReference type="InParanoid" id="C5L1I9"/>